<dbReference type="GO" id="GO:0008270">
    <property type="term" value="F:zinc ion binding"/>
    <property type="evidence" value="ECO:0007669"/>
    <property type="project" value="UniProtKB-KW"/>
</dbReference>
<dbReference type="InParanoid" id="A0A1E7F9K2"/>
<evidence type="ECO:0000313" key="6">
    <source>
        <dbReference type="EMBL" id="OEU14852.1"/>
    </source>
</evidence>
<organism evidence="6 7">
    <name type="scientific">Fragilariopsis cylindrus CCMP1102</name>
    <dbReference type="NCBI Taxonomy" id="635003"/>
    <lineage>
        <taxon>Eukaryota</taxon>
        <taxon>Sar</taxon>
        <taxon>Stramenopiles</taxon>
        <taxon>Ochrophyta</taxon>
        <taxon>Bacillariophyta</taxon>
        <taxon>Bacillariophyceae</taxon>
        <taxon>Bacillariophycidae</taxon>
        <taxon>Bacillariales</taxon>
        <taxon>Bacillariaceae</taxon>
        <taxon>Fragilariopsis</taxon>
    </lineage>
</organism>
<dbReference type="EMBL" id="KV784360">
    <property type="protein sequence ID" value="OEU14852.1"/>
    <property type="molecule type" value="Genomic_DNA"/>
</dbReference>
<evidence type="ECO:0000313" key="7">
    <source>
        <dbReference type="Proteomes" id="UP000095751"/>
    </source>
</evidence>
<evidence type="ECO:0000256" key="4">
    <source>
        <dbReference type="PROSITE-ProRule" id="PRU00134"/>
    </source>
</evidence>
<dbReference type="KEGG" id="fcy:FRACYDRAFT_241409"/>
<dbReference type="InterPro" id="IPR002893">
    <property type="entry name" value="Znf_MYND"/>
</dbReference>
<keyword evidence="1" id="KW-0479">Metal-binding</keyword>
<dbReference type="PROSITE" id="PS50865">
    <property type="entry name" value="ZF_MYND_2"/>
    <property type="match status" value="1"/>
</dbReference>
<keyword evidence="3" id="KW-0862">Zinc</keyword>
<proteinExistence type="predicted"/>
<dbReference type="SUPFAM" id="SSF144232">
    <property type="entry name" value="HIT/MYND zinc finger-like"/>
    <property type="match status" value="1"/>
</dbReference>
<feature type="domain" description="MYND-type" evidence="5">
    <location>
        <begin position="485"/>
        <end position="523"/>
    </location>
</feature>
<dbReference type="PROSITE" id="PS01360">
    <property type="entry name" value="ZF_MYND_1"/>
    <property type="match status" value="1"/>
</dbReference>
<dbReference type="AlphaFoldDB" id="A0A1E7F9K2"/>
<dbReference type="Pfam" id="PF01753">
    <property type="entry name" value="zf-MYND"/>
    <property type="match status" value="1"/>
</dbReference>
<evidence type="ECO:0000256" key="1">
    <source>
        <dbReference type="ARBA" id="ARBA00022723"/>
    </source>
</evidence>
<accession>A0A1E7F9K2</accession>
<reference evidence="6 7" key="1">
    <citation type="submission" date="2016-09" db="EMBL/GenBank/DDBJ databases">
        <title>Extensive genetic diversity and differential bi-allelic expression allows diatom success in the polar Southern Ocean.</title>
        <authorList>
            <consortium name="DOE Joint Genome Institute"/>
            <person name="Mock T."/>
            <person name="Otillar R.P."/>
            <person name="Strauss J."/>
            <person name="Dupont C."/>
            <person name="Frickenhaus S."/>
            <person name="Maumus F."/>
            <person name="Mcmullan M."/>
            <person name="Sanges R."/>
            <person name="Schmutz J."/>
            <person name="Toseland A."/>
            <person name="Valas R."/>
            <person name="Veluchamy A."/>
            <person name="Ward B.J."/>
            <person name="Allen A."/>
            <person name="Barry K."/>
            <person name="Falciatore A."/>
            <person name="Ferrante M."/>
            <person name="Fortunato A.E."/>
            <person name="Gloeckner G."/>
            <person name="Gruber A."/>
            <person name="Hipkin R."/>
            <person name="Janech M."/>
            <person name="Kroth P."/>
            <person name="Leese F."/>
            <person name="Lindquist E."/>
            <person name="Lyon B.R."/>
            <person name="Martin J."/>
            <person name="Mayer C."/>
            <person name="Parker M."/>
            <person name="Quesneville H."/>
            <person name="Raymond J."/>
            <person name="Uhlig C."/>
            <person name="Valentin K.U."/>
            <person name="Worden A.Z."/>
            <person name="Armbrust E.V."/>
            <person name="Bowler C."/>
            <person name="Green B."/>
            <person name="Moulton V."/>
            <person name="Van Oosterhout C."/>
            <person name="Grigoriev I."/>
        </authorList>
    </citation>
    <scope>NUCLEOTIDE SEQUENCE [LARGE SCALE GENOMIC DNA]</scope>
    <source>
        <strain evidence="6 7">CCMP1102</strain>
    </source>
</reference>
<keyword evidence="7" id="KW-1185">Reference proteome</keyword>
<gene>
    <name evidence="6" type="ORF">FRACYDRAFT_241409</name>
</gene>
<name>A0A1E7F9K2_9STRA</name>
<keyword evidence="2 4" id="KW-0863">Zinc-finger</keyword>
<evidence type="ECO:0000256" key="2">
    <source>
        <dbReference type="ARBA" id="ARBA00022771"/>
    </source>
</evidence>
<protein>
    <recommendedName>
        <fullName evidence="5">MYND-type domain-containing protein</fullName>
    </recommendedName>
</protein>
<sequence>MTFKRGEKCVITRLEKRTDLNGAVVTLCRWNKNLRRWEARCCVGNKGDKGEMVCIRPGNLEKIEQNEREATDNVLHPCIGDTLNLAVRGGLDGLPFDEIHQAGSGQISLIVFQTVAKIAIELYGDASSGLVLALLFDFIGKDNDSYLIQHALKALVCDTFNSFNMGIILPIQDFSRMETTSDYGNLMYSLRKGTLAFIEERQMLLKMTISSMKGSKMKSNRNEASTIFQMVNCGMDDNKSIQCSKLEKELLHSSMGGEVKIFDPSGNVKKIEFSGLMHHAYTHWLVKNVCSSLSPLDARKGSLGKWHRLLSWEKQLTKAIEASSVRLTLDVTDDFDMIHWVEGLISADISTLIDAPGVDTDRRILRLAFFAELLLEYLTVDYLTASSDEKGVESEGTDSGTDSSMTTLTCDQNEKIQQAPMKKGANVTIVGLEGKEHALVMNGMEGQIVEIIDTEQYSILFTNLTSPQVIHTSNLTRAARVPRELHKCLCGQNGDYFCNRCNMMWYCSAKCQSDDYARHKTACKAMVSKFGLLSLGTKDLKKNRSEQEEGNNDEEI</sequence>
<dbReference type="Proteomes" id="UP000095751">
    <property type="component" value="Unassembled WGS sequence"/>
</dbReference>
<dbReference type="OrthoDB" id="53205at2759"/>
<evidence type="ECO:0000259" key="5">
    <source>
        <dbReference type="PROSITE" id="PS50865"/>
    </source>
</evidence>
<evidence type="ECO:0000256" key="3">
    <source>
        <dbReference type="ARBA" id="ARBA00022833"/>
    </source>
</evidence>
<dbReference type="Gene3D" id="6.10.140.2220">
    <property type="match status" value="1"/>
</dbReference>